<dbReference type="PROSITE" id="PS51257">
    <property type="entry name" value="PROKAR_LIPOPROTEIN"/>
    <property type="match status" value="1"/>
</dbReference>
<dbReference type="EMBL" id="QREG01000002">
    <property type="protein sequence ID" value="REE02016.1"/>
    <property type="molecule type" value="Genomic_DNA"/>
</dbReference>
<feature type="chain" id="PRO_5017660879" evidence="1">
    <location>
        <begin position="23"/>
        <end position="458"/>
    </location>
</feature>
<keyword evidence="3" id="KW-1185">Reference proteome</keyword>
<comment type="caution">
    <text evidence="2">The sequence shown here is derived from an EMBL/GenBank/DDBJ whole genome shotgun (WGS) entry which is preliminary data.</text>
</comment>
<dbReference type="SUPFAM" id="SSF50939">
    <property type="entry name" value="Sialidases"/>
    <property type="match status" value="1"/>
</dbReference>
<dbReference type="InterPro" id="IPR036278">
    <property type="entry name" value="Sialidase_sf"/>
</dbReference>
<reference evidence="2 3" key="1">
    <citation type="submission" date="2018-07" db="EMBL/GenBank/DDBJ databases">
        <title>Genomic Encyclopedia of Type Strains, Phase IV (KMG-IV): sequencing the most valuable type-strain genomes for metagenomic binning, comparative biology and taxonomic classification.</title>
        <authorList>
            <person name="Goeker M."/>
        </authorList>
    </citation>
    <scope>NUCLEOTIDE SEQUENCE [LARGE SCALE GENOMIC DNA]</scope>
    <source>
        <strain evidence="2 3">DSM 4134</strain>
    </source>
</reference>
<evidence type="ECO:0000313" key="2">
    <source>
        <dbReference type="EMBL" id="REE02016.1"/>
    </source>
</evidence>
<protein>
    <submittedName>
        <fullName evidence="2">Putative BNR repeat neuraminidase</fullName>
    </submittedName>
</protein>
<proteinExistence type="predicted"/>
<name>A0A3D9L8L7_MARFU</name>
<organism evidence="2 3">
    <name type="scientific">Marinoscillum furvescens DSM 4134</name>
    <dbReference type="NCBI Taxonomy" id="1122208"/>
    <lineage>
        <taxon>Bacteria</taxon>
        <taxon>Pseudomonadati</taxon>
        <taxon>Bacteroidota</taxon>
        <taxon>Cytophagia</taxon>
        <taxon>Cytophagales</taxon>
        <taxon>Reichenbachiellaceae</taxon>
        <taxon>Marinoscillum</taxon>
    </lineage>
</organism>
<dbReference type="Pfam" id="PF15892">
    <property type="entry name" value="BNR_4"/>
    <property type="match status" value="1"/>
</dbReference>
<evidence type="ECO:0000256" key="1">
    <source>
        <dbReference type="SAM" id="SignalP"/>
    </source>
</evidence>
<dbReference type="Proteomes" id="UP000256779">
    <property type="component" value="Unassembled WGS sequence"/>
</dbReference>
<sequence length="458" mass="50697">MTRLMKMSIQVWCACVWSLLFAVGCETSKAPDAPILISEQGGDRATAYIMSNKIVSRGENKLITWLGADKVNQWALIDPNGVIIEQGSVGDARPDNHCGATLTKAPDGTIHMVLGGHWSAMDHYLLAAQSETIAWTKVSTLEAYSTYPALVAGSNGELHLTYRETIDEYAGRWELHHRKYEPENGWSEPNVLIRSPQKGYIYWTNSLALDPDGEILHLVFASVFADSLGNINHGAGHIYSADGGASWKQFDRKEKLDFPVYSSDLQLFTTDKSTAVLTPADTTALNRPGPSHYRYFQLMLSNLQVDSEENPAVVVQNLSTGDVDFYHHKPNGWETTPLTQLIPKGKRAHPQSTLSLDQSGQFHIILQIADDTGKSIIPYGDPSTELFWVSLENGEVQTLSVPKVVAETAGASWQPALEHGFWFERPRTPALLFTKGENGGGFSHNDNALRADVYYYLE</sequence>
<keyword evidence="1" id="KW-0732">Signal</keyword>
<evidence type="ECO:0000313" key="3">
    <source>
        <dbReference type="Proteomes" id="UP000256779"/>
    </source>
</evidence>
<gene>
    <name evidence="2" type="ORF">C7460_10234</name>
</gene>
<feature type="signal peptide" evidence="1">
    <location>
        <begin position="1"/>
        <end position="22"/>
    </location>
</feature>
<dbReference type="AlphaFoldDB" id="A0A3D9L8L7"/>
<accession>A0A3D9L8L7</accession>